<comment type="caution">
    <text evidence="1">The sequence shown here is derived from an EMBL/GenBank/DDBJ whole genome shotgun (WGS) entry which is preliminary data.</text>
</comment>
<dbReference type="RefSeq" id="WP_119924885.1">
    <property type="nucleotide sequence ID" value="NZ_QZEY01000001.1"/>
</dbReference>
<dbReference type="EMBL" id="QZEY01000001">
    <property type="protein sequence ID" value="RJL35912.1"/>
    <property type="molecule type" value="Genomic_DNA"/>
</dbReference>
<keyword evidence="2" id="KW-1185">Reference proteome</keyword>
<reference evidence="1 2" key="1">
    <citation type="submission" date="2018-09" db="EMBL/GenBank/DDBJ databases">
        <title>YIM 75507 draft genome.</title>
        <authorList>
            <person name="Tang S."/>
            <person name="Feng Y."/>
        </authorList>
    </citation>
    <scope>NUCLEOTIDE SEQUENCE [LARGE SCALE GENOMIC DNA]</scope>
    <source>
        <strain evidence="1 2">YIM 75507</strain>
    </source>
</reference>
<dbReference type="AlphaFoldDB" id="A0A3A4AZ06"/>
<dbReference type="Proteomes" id="UP000265768">
    <property type="component" value="Unassembled WGS sequence"/>
</dbReference>
<evidence type="ECO:0000313" key="1">
    <source>
        <dbReference type="EMBL" id="RJL35912.1"/>
    </source>
</evidence>
<dbReference type="OrthoDB" id="4550602at2"/>
<dbReference type="SUPFAM" id="SSF54909">
    <property type="entry name" value="Dimeric alpha+beta barrel"/>
    <property type="match status" value="1"/>
</dbReference>
<name>A0A3A4AZ06_9ACTN</name>
<evidence type="ECO:0000313" key="2">
    <source>
        <dbReference type="Proteomes" id="UP000265768"/>
    </source>
</evidence>
<proteinExistence type="predicted"/>
<gene>
    <name evidence="1" type="ORF">D5H75_03850</name>
</gene>
<dbReference type="InterPro" id="IPR011008">
    <property type="entry name" value="Dimeric_a/b-barrel"/>
</dbReference>
<organism evidence="1 2">
    <name type="scientific">Bailinhaonella thermotolerans</name>
    <dbReference type="NCBI Taxonomy" id="1070861"/>
    <lineage>
        <taxon>Bacteria</taxon>
        <taxon>Bacillati</taxon>
        <taxon>Actinomycetota</taxon>
        <taxon>Actinomycetes</taxon>
        <taxon>Streptosporangiales</taxon>
        <taxon>Streptosporangiaceae</taxon>
        <taxon>Bailinhaonella</taxon>
    </lineage>
</organism>
<protein>
    <recommendedName>
        <fullName evidence="3">DUF3291 domain-containing protein</fullName>
    </recommendedName>
</protein>
<accession>A0A3A4AZ06</accession>
<evidence type="ECO:0008006" key="3">
    <source>
        <dbReference type="Google" id="ProtNLM"/>
    </source>
</evidence>
<sequence>MLRSRWRAGPAAGAQGPVLVAITEFTARNPLHLPGIARAGFALAREWDDLEGAVGVWLWAEPGRRRTGSVSVWTGERAVRGFVRLPAHVAIMRRYRGRGSLSSATWTAERFDEREIWRTAYRRLSRAPEGAAPRP</sequence>